<dbReference type="InterPro" id="IPR018768">
    <property type="entry name" value="DUF2344"/>
</dbReference>
<dbReference type="NCBIfam" id="TIGR03936">
    <property type="entry name" value="sam_1_link_chp"/>
    <property type="match status" value="1"/>
</dbReference>
<evidence type="ECO:0000313" key="3">
    <source>
        <dbReference type="Proteomes" id="UP000774000"/>
    </source>
</evidence>
<dbReference type="EMBL" id="JAFBDQ010000004">
    <property type="protein sequence ID" value="MBM7556191.1"/>
    <property type="molecule type" value="Genomic_DNA"/>
</dbReference>
<reference evidence="2" key="1">
    <citation type="submission" date="2021-01" db="EMBL/GenBank/DDBJ databases">
        <title>Genomic Encyclopedia of Type Strains, Phase IV (KMG-IV): sequencing the most valuable type-strain genomes for metagenomic binning, comparative biology and taxonomic classification.</title>
        <authorList>
            <person name="Goeker M."/>
        </authorList>
    </citation>
    <scope>NUCLEOTIDE SEQUENCE</scope>
    <source>
        <strain evidence="2">DSM 23230</strain>
    </source>
</reference>
<feature type="domain" description="DUF2344" evidence="1">
    <location>
        <begin position="5"/>
        <end position="194"/>
    </location>
</feature>
<dbReference type="AlphaFoldDB" id="A0A939BRN3"/>
<protein>
    <submittedName>
        <fullName evidence="2">Radical SAM-linked protein</fullName>
    </submittedName>
</protein>
<proteinExistence type="predicted"/>
<accession>A0A939BRN3</accession>
<name>A0A939BRN3_9FIRM</name>
<evidence type="ECO:0000313" key="2">
    <source>
        <dbReference type="EMBL" id="MBM7556191.1"/>
    </source>
</evidence>
<keyword evidence="3" id="KW-1185">Reference proteome</keyword>
<dbReference type="Pfam" id="PF10105">
    <property type="entry name" value="DUF2344"/>
    <property type="match status" value="1"/>
</dbReference>
<evidence type="ECO:0000259" key="1">
    <source>
        <dbReference type="Pfam" id="PF10105"/>
    </source>
</evidence>
<comment type="caution">
    <text evidence="2">The sequence shown here is derived from an EMBL/GenBank/DDBJ whole genome shotgun (WGS) entry which is preliminary data.</text>
</comment>
<organism evidence="2 3">
    <name type="scientific">Halanaerobacter jeridensis</name>
    <dbReference type="NCBI Taxonomy" id="706427"/>
    <lineage>
        <taxon>Bacteria</taxon>
        <taxon>Bacillati</taxon>
        <taxon>Bacillota</taxon>
        <taxon>Clostridia</taxon>
        <taxon>Halanaerobiales</taxon>
        <taxon>Halobacteroidaceae</taxon>
        <taxon>Halanaerobacter</taxon>
    </lineage>
</organism>
<dbReference type="RefSeq" id="WP_204700904.1">
    <property type="nucleotide sequence ID" value="NZ_JAFBDQ010000004.1"/>
</dbReference>
<dbReference type="Proteomes" id="UP000774000">
    <property type="component" value="Unassembled WGS sequence"/>
</dbReference>
<gene>
    <name evidence="2" type="ORF">JOC47_001027</name>
</gene>
<sequence length="235" mass="27116">MSNYKLRTKVIKGAEVRFISHLDFMNTLTRALRRAEIPIAFSQGYNPRPQISFASALAVSLTSESEYIDFELTKDLDPAEFRIRLNQELPTGIRVEKAMKVPVKIDSLMSIINAGSYIVRLEFKEKLTTEELEEKVRQFLEKDEIKIIRKRRNKSDRELDLRPMIFSLEVVGVQGEIGTISMLVQTGSAGNVRPQEVIRALAKEFEVIQRPRMINIHRSGLYIKKRDDLFTPFEV</sequence>